<evidence type="ECO:0000313" key="2">
    <source>
        <dbReference type="EMBL" id="BAM80119.1"/>
    </source>
</evidence>
<accession>M1V7W2</accession>
<feature type="transmembrane region" description="Helical" evidence="1">
    <location>
        <begin position="21"/>
        <end position="44"/>
    </location>
</feature>
<name>M1V7W2_CYAM1</name>
<dbReference type="HOGENOM" id="CLU_1379891_0_0_1"/>
<dbReference type="KEGG" id="cme:CYME_CMI253C"/>
<keyword evidence="1" id="KW-0472">Membrane</keyword>
<dbReference type="Proteomes" id="UP000007014">
    <property type="component" value="Chromosome 9"/>
</dbReference>
<protein>
    <submittedName>
        <fullName evidence="2">Uncharacterized protein</fullName>
    </submittedName>
</protein>
<reference evidence="2 3" key="1">
    <citation type="journal article" date="2004" name="Nature">
        <title>Genome sequence of the ultrasmall unicellular red alga Cyanidioschyzon merolae 10D.</title>
        <authorList>
            <person name="Matsuzaki M."/>
            <person name="Misumi O."/>
            <person name="Shin-i T."/>
            <person name="Maruyama S."/>
            <person name="Takahara M."/>
            <person name="Miyagishima S."/>
            <person name="Mori T."/>
            <person name="Nishida K."/>
            <person name="Yagisawa F."/>
            <person name="Nishida K."/>
            <person name="Yoshida Y."/>
            <person name="Nishimura Y."/>
            <person name="Nakao S."/>
            <person name="Kobayashi T."/>
            <person name="Momoyama Y."/>
            <person name="Higashiyama T."/>
            <person name="Minoda A."/>
            <person name="Sano M."/>
            <person name="Nomoto H."/>
            <person name="Oishi K."/>
            <person name="Hayashi H."/>
            <person name="Ohta F."/>
            <person name="Nishizaka S."/>
            <person name="Haga S."/>
            <person name="Miura S."/>
            <person name="Morishita T."/>
            <person name="Kabeya Y."/>
            <person name="Terasawa K."/>
            <person name="Suzuki Y."/>
            <person name="Ishii Y."/>
            <person name="Asakawa S."/>
            <person name="Takano H."/>
            <person name="Ohta N."/>
            <person name="Kuroiwa H."/>
            <person name="Tanaka K."/>
            <person name="Shimizu N."/>
            <person name="Sugano S."/>
            <person name="Sato N."/>
            <person name="Nozaki H."/>
            <person name="Ogasawara N."/>
            <person name="Kohara Y."/>
            <person name="Kuroiwa T."/>
        </authorList>
    </citation>
    <scope>NUCLEOTIDE SEQUENCE [LARGE SCALE GENOMIC DNA]</scope>
    <source>
        <strain evidence="2 3">10D</strain>
    </source>
</reference>
<keyword evidence="1" id="KW-1133">Transmembrane helix</keyword>
<keyword evidence="3" id="KW-1185">Reference proteome</keyword>
<dbReference type="RefSeq" id="XP_005536405.1">
    <property type="nucleotide sequence ID" value="XM_005536348.1"/>
</dbReference>
<proteinExistence type="predicted"/>
<dbReference type="Gramene" id="CMI253CT">
    <property type="protein sequence ID" value="CMI253CT"/>
    <property type="gene ID" value="CMI253C"/>
</dbReference>
<dbReference type="GeneID" id="16993695"/>
<organism evidence="2 3">
    <name type="scientific">Cyanidioschyzon merolae (strain NIES-3377 / 10D)</name>
    <name type="common">Unicellular red alga</name>
    <dbReference type="NCBI Taxonomy" id="280699"/>
    <lineage>
        <taxon>Eukaryota</taxon>
        <taxon>Rhodophyta</taxon>
        <taxon>Bangiophyceae</taxon>
        <taxon>Cyanidiales</taxon>
        <taxon>Cyanidiaceae</taxon>
        <taxon>Cyanidioschyzon</taxon>
    </lineage>
</organism>
<dbReference type="EMBL" id="AP006491">
    <property type="protein sequence ID" value="BAM80119.1"/>
    <property type="molecule type" value="Genomic_DNA"/>
</dbReference>
<sequence length="198" mass="22212">MTGGPVTWTRYTLRTVVSVPLYIQVLITSLELVVFLGAATGVLAQTLAQLPYWLSASTAGLSIGLDLAARLYDRVWYLITEARRQGRQSMQLSHNMLSYVHLFWRALATVRAWQRRFWLPSYWSAKRSRNEALMASAWRRYWQPREAGATGGGGGGSLVRLPRYTRVPLGSGNQASVLYLELNSPVALSKARHSKVSR</sequence>
<evidence type="ECO:0000256" key="1">
    <source>
        <dbReference type="SAM" id="Phobius"/>
    </source>
</evidence>
<gene>
    <name evidence="2" type="ORF">CYME_CMI253C</name>
</gene>
<keyword evidence="1" id="KW-0812">Transmembrane</keyword>
<evidence type="ECO:0000313" key="3">
    <source>
        <dbReference type="Proteomes" id="UP000007014"/>
    </source>
</evidence>
<dbReference type="AlphaFoldDB" id="M1V7W2"/>
<dbReference type="OrthoDB" id="10454681at2759"/>
<reference evidence="2 3" key="2">
    <citation type="journal article" date="2007" name="BMC Biol.">
        <title>A 100%-complete sequence reveals unusually simple genomic features in the hot-spring red alga Cyanidioschyzon merolae.</title>
        <authorList>
            <person name="Nozaki H."/>
            <person name="Takano H."/>
            <person name="Misumi O."/>
            <person name="Terasawa K."/>
            <person name="Matsuzaki M."/>
            <person name="Maruyama S."/>
            <person name="Nishida K."/>
            <person name="Yagisawa F."/>
            <person name="Yoshida Y."/>
            <person name="Fujiwara T."/>
            <person name="Takio S."/>
            <person name="Tamura K."/>
            <person name="Chung S.J."/>
            <person name="Nakamura S."/>
            <person name="Kuroiwa H."/>
            <person name="Tanaka K."/>
            <person name="Sato N."/>
            <person name="Kuroiwa T."/>
        </authorList>
    </citation>
    <scope>NUCLEOTIDE SEQUENCE [LARGE SCALE GENOMIC DNA]</scope>
    <source>
        <strain evidence="2 3">10D</strain>
    </source>
</reference>